<dbReference type="AlphaFoldDB" id="A0AAV2TEW6"/>
<sequence length="756" mass="86207">MVDGKTQFREFGLYYLEVIRVHNKRKREQLGHNICLEVARRKLPPDSELAYSTSTVEQLDSAKDTLDSVTDVFTDYGSWKLKWSYNINAVISVTRIHAQVAHKHFYAAQKTAEVGDYDATLLHIERCLSTVYEKSGLYAYRAEINMKLNQLPKAIQDYESALSTIFVDVSESKKGDFGESDQQLLDIDQACNKKEDRLLRLAQIYLLHARNLACAHDYYSSLQSLDNVRKTVDKYCNLKLICCKSTAADASHSRIITLSDTLLVYKALGRLRDASDLLSVGISIFCEEDTEIASSLMRRTHEDSPVVKIFNLLEMHVERAHILLKLGAENLRLTNQDLETVRNLSPNHPVIDELTGSLIHIATTERAQAVQALLNNRYQDAIQHLDTAIAARPNLRILLLERGMVYRKIGYYLDALEDTLESIIVSPAEKCKSPDEEEEQERLLQKSRSQLYLILLSMAVCFFQNCDYRGSLCLLDRIITLIRPLPQSYILHGDCNYALGDYEFALQDYEFALQLTMPKAKGRIDKNIDALKTELDRRICRTNFALSIAKIHDDRPSEALNLLNRCIELASLTPEIYATRANLHYYLGQTGAAWDDLMVCIYLLLSDWALGVRTENKWTKMTHSNQDRLLESITTYAEHLTGKLITRFIPTHFNLRKVANGKECQRAVRCIKSQLEKQSSGNKFSRIFQQTNENGAEIIDFSGCDSIIRAPLPKLKVISEEVKSSPKTVTISELILKKKSLFNQISHIRNSWQVSC</sequence>
<accession>A0AAV2TEW6</accession>
<dbReference type="PANTHER" id="PTHR45153:SF1">
    <property type="entry name" value="TETRATRICOPEPTIDE REPEAT PROTEIN 16"/>
    <property type="match status" value="1"/>
</dbReference>
<name>A0AAV2TEW6_CALDB</name>
<dbReference type="SMART" id="SM00028">
    <property type="entry name" value="TPR"/>
    <property type="match status" value="4"/>
</dbReference>
<dbReference type="Proteomes" id="UP001497525">
    <property type="component" value="Unassembled WGS sequence"/>
</dbReference>
<dbReference type="PANTHER" id="PTHR45153">
    <property type="entry name" value="TETRATRICOPEPTIDE REPEAT PROTEIN 16"/>
    <property type="match status" value="1"/>
</dbReference>
<comment type="caution">
    <text evidence="1">The sequence shown here is derived from an EMBL/GenBank/DDBJ whole genome shotgun (WGS) entry which is preliminary data.</text>
</comment>
<protein>
    <recommendedName>
        <fullName evidence="3">Tetratricopeptide repeat protein</fullName>
    </recommendedName>
</protein>
<reference evidence="1" key="1">
    <citation type="submission" date="2024-06" db="EMBL/GenBank/DDBJ databases">
        <authorList>
            <person name="Liu X."/>
            <person name="Lenzi L."/>
            <person name="Haldenby T S."/>
            <person name="Uol C."/>
        </authorList>
    </citation>
    <scope>NUCLEOTIDE SEQUENCE</scope>
</reference>
<dbReference type="EMBL" id="CAXLJL010000234">
    <property type="protein sequence ID" value="CAL5134955.1"/>
    <property type="molecule type" value="Genomic_DNA"/>
</dbReference>
<proteinExistence type="predicted"/>
<evidence type="ECO:0000313" key="1">
    <source>
        <dbReference type="EMBL" id="CAL5134955.1"/>
    </source>
</evidence>
<dbReference type="SUPFAM" id="SSF48452">
    <property type="entry name" value="TPR-like"/>
    <property type="match status" value="2"/>
</dbReference>
<dbReference type="InterPro" id="IPR011990">
    <property type="entry name" value="TPR-like_helical_dom_sf"/>
</dbReference>
<dbReference type="Gene3D" id="1.25.40.10">
    <property type="entry name" value="Tetratricopeptide repeat domain"/>
    <property type="match status" value="3"/>
</dbReference>
<gene>
    <name evidence="1" type="ORF">CDAUBV1_LOCUS9044</name>
</gene>
<evidence type="ECO:0000313" key="2">
    <source>
        <dbReference type="Proteomes" id="UP001497525"/>
    </source>
</evidence>
<organism evidence="1 2">
    <name type="scientific">Calicophoron daubneyi</name>
    <name type="common">Rumen fluke</name>
    <name type="synonym">Paramphistomum daubneyi</name>
    <dbReference type="NCBI Taxonomy" id="300641"/>
    <lineage>
        <taxon>Eukaryota</taxon>
        <taxon>Metazoa</taxon>
        <taxon>Spiralia</taxon>
        <taxon>Lophotrochozoa</taxon>
        <taxon>Platyhelminthes</taxon>
        <taxon>Trematoda</taxon>
        <taxon>Digenea</taxon>
        <taxon>Plagiorchiida</taxon>
        <taxon>Pronocephalata</taxon>
        <taxon>Paramphistomoidea</taxon>
        <taxon>Paramphistomidae</taxon>
        <taxon>Calicophoron</taxon>
    </lineage>
</organism>
<evidence type="ECO:0008006" key="3">
    <source>
        <dbReference type="Google" id="ProtNLM"/>
    </source>
</evidence>
<dbReference type="InterPro" id="IPR019734">
    <property type="entry name" value="TPR_rpt"/>
</dbReference>